<evidence type="ECO:0000256" key="6">
    <source>
        <dbReference type="ARBA" id="ARBA00022692"/>
    </source>
</evidence>
<dbReference type="PRINTS" id="PR00344">
    <property type="entry name" value="BCTRLSENSOR"/>
</dbReference>
<feature type="domain" description="HAMP" evidence="13">
    <location>
        <begin position="195"/>
        <end position="248"/>
    </location>
</feature>
<dbReference type="Gene3D" id="6.10.340.10">
    <property type="match status" value="1"/>
</dbReference>
<evidence type="ECO:0000256" key="4">
    <source>
        <dbReference type="ARBA" id="ARBA00022553"/>
    </source>
</evidence>
<dbReference type="InterPro" id="IPR036097">
    <property type="entry name" value="HisK_dim/P_sf"/>
</dbReference>
<dbReference type="SMART" id="SM00387">
    <property type="entry name" value="HATPase_c"/>
    <property type="match status" value="1"/>
</dbReference>
<dbReference type="CDD" id="cd00082">
    <property type="entry name" value="HisKA"/>
    <property type="match status" value="1"/>
</dbReference>
<keyword evidence="10 11" id="KW-0472">Membrane</keyword>
<accession>A0A4Y7RHR5</accession>
<dbReference type="Gene3D" id="3.30.565.10">
    <property type="entry name" value="Histidine kinase-like ATPase, C-terminal domain"/>
    <property type="match status" value="1"/>
</dbReference>
<reference evidence="14 15" key="1">
    <citation type="journal article" date="2018" name="Environ. Microbiol.">
        <title>Novel energy conservation strategies and behaviour of Pelotomaculum schinkii driving syntrophic propionate catabolism.</title>
        <authorList>
            <person name="Hidalgo-Ahumada C.A.P."/>
            <person name="Nobu M.K."/>
            <person name="Narihiro T."/>
            <person name="Tamaki H."/>
            <person name="Liu W.T."/>
            <person name="Kamagata Y."/>
            <person name="Stams A.J.M."/>
            <person name="Imachi H."/>
            <person name="Sousa D.Z."/>
        </authorList>
    </citation>
    <scope>NUCLEOTIDE SEQUENCE [LARGE SCALE GENOMIC DNA]</scope>
    <source>
        <strain evidence="14 15">HH</strain>
    </source>
</reference>
<dbReference type="PANTHER" id="PTHR45436:SF5">
    <property type="entry name" value="SENSOR HISTIDINE KINASE TRCS"/>
    <property type="match status" value="1"/>
</dbReference>
<dbReference type="InterPro" id="IPR005467">
    <property type="entry name" value="His_kinase_dom"/>
</dbReference>
<keyword evidence="8 11" id="KW-1133">Transmembrane helix</keyword>
<evidence type="ECO:0000256" key="7">
    <source>
        <dbReference type="ARBA" id="ARBA00022777"/>
    </source>
</evidence>
<dbReference type="CDD" id="cd06225">
    <property type="entry name" value="HAMP"/>
    <property type="match status" value="1"/>
</dbReference>
<evidence type="ECO:0000313" key="15">
    <source>
        <dbReference type="Proteomes" id="UP000298324"/>
    </source>
</evidence>
<dbReference type="GO" id="GO:0000155">
    <property type="term" value="F:phosphorelay sensor kinase activity"/>
    <property type="evidence" value="ECO:0007669"/>
    <property type="project" value="InterPro"/>
</dbReference>
<dbReference type="SUPFAM" id="SSF47384">
    <property type="entry name" value="Homodimeric domain of signal transducing histidine kinase"/>
    <property type="match status" value="1"/>
</dbReference>
<dbReference type="AlphaFoldDB" id="A0A4Y7RHR5"/>
<dbReference type="Gene3D" id="1.10.287.130">
    <property type="match status" value="1"/>
</dbReference>
<dbReference type="PROSITE" id="PS50109">
    <property type="entry name" value="HIS_KIN"/>
    <property type="match status" value="1"/>
</dbReference>
<feature type="transmembrane region" description="Helical" evidence="11">
    <location>
        <begin position="12"/>
        <end position="34"/>
    </location>
</feature>
<evidence type="ECO:0000259" key="12">
    <source>
        <dbReference type="PROSITE" id="PS50109"/>
    </source>
</evidence>
<evidence type="ECO:0000256" key="8">
    <source>
        <dbReference type="ARBA" id="ARBA00022989"/>
    </source>
</evidence>
<dbReference type="SUPFAM" id="SSF55874">
    <property type="entry name" value="ATPase domain of HSP90 chaperone/DNA topoisomerase II/histidine kinase"/>
    <property type="match status" value="1"/>
</dbReference>
<dbReference type="PROSITE" id="PS50885">
    <property type="entry name" value="HAMP"/>
    <property type="match status" value="1"/>
</dbReference>
<dbReference type="InterPro" id="IPR003660">
    <property type="entry name" value="HAMP_dom"/>
</dbReference>
<dbReference type="InterPro" id="IPR004358">
    <property type="entry name" value="Sig_transdc_His_kin-like_C"/>
</dbReference>
<dbReference type="Proteomes" id="UP000298324">
    <property type="component" value="Unassembled WGS sequence"/>
</dbReference>
<keyword evidence="6 11" id="KW-0812">Transmembrane</keyword>
<dbReference type="InterPro" id="IPR050428">
    <property type="entry name" value="TCS_sensor_his_kinase"/>
</dbReference>
<dbReference type="RefSeq" id="WP_190240122.1">
    <property type="nucleotide sequence ID" value="NZ_QFGA01000001.1"/>
</dbReference>
<organism evidence="14 15">
    <name type="scientific">Pelotomaculum schinkii</name>
    <dbReference type="NCBI Taxonomy" id="78350"/>
    <lineage>
        <taxon>Bacteria</taxon>
        <taxon>Bacillati</taxon>
        <taxon>Bacillota</taxon>
        <taxon>Clostridia</taxon>
        <taxon>Eubacteriales</taxon>
        <taxon>Desulfotomaculaceae</taxon>
        <taxon>Pelotomaculum</taxon>
    </lineage>
</organism>
<comment type="catalytic activity">
    <reaction evidence="1">
        <text>ATP + protein L-histidine = ADP + protein N-phospho-L-histidine.</text>
        <dbReference type="EC" id="2.7.13.3"/>
    </reaction>
</comment>
<dbReference type="EMBL" id="QFGA01000001">
    <property type="protein sequence ID" value="TEB08548.1"/>
    <property type="molecule type" value="Genomic_DNA"/>
</dbReference>
<dbReference type="Pfam" id="PF00512">
    <property type="entry name" value="HisKA"/>
    <property type="match status" value="1"/>
</dbReference>
<dbReference type="InterPro" id="IPR036890">
    <property type="entry name" value="HATPase_C_sf"/>
</dbReference>
<sequence>MNVPQYLHSLRARLALGLLLVLTLLLLVYGLLAYAELKADLMEIAEAKLRVQAEPLLEYCAGLRSPLREDLYSSAADLMQELEAQGLEVRLYNQNGQPSANNSQSLEDAIPLQPSLLSAVMKGKSLSQIRTGTAGRELVYLSPVINSSGLVQGALEVRASMSSVDVSLARTRLLLFAGGLAVLLAAVGLIYLVIRYALRPLTNLAATARGVTGNRLTGRVAVPPGGDEVTELFVAFNSMLDQLESAFAAQRRATDQVRQFAADASHELRSHLTVVTGYLDVLKRGAAAEPREQSRVLTAARTELDRLSRLVDDLLTLARLGAGAPLHRQALDVPGMLSDAAQRAKLFAPQRRVTVQCPTLPPLRADPDKMRQVLNNLVDNALRHTASGEDITLGAGVRNESVCLWVHNTGESIAAEHLHHVFERFWRADTSRSCSKGSGLGLAIVAAIAEAHGGNVEVSSTPGSGTTFTVCLPFNAGDAFEEKLRKG</sequence>
<evidence type="ECO:0000259" key="13">
    <source>
        <dbReference type="PROSITE" id="PS50885"/>
    </source>
</evidence>
<dbReference type="Pfam" id="PF02518">
    <property type="entry name" value="HATPase_c"/>
    <property type="match status" value="1"/>
</dbReference>
<dbReference type="Pfam" id="PF00672">
    <property type="entry name" value="HAMP"/>
    <property type="match status" value="1"/>
</dbReference>
<evidence type="ECO:0000256" key="11">
    <source>
        <dbReference type="SAM" id="Phobius"/>
    </source>
</evidence>
<dbReference type="SMART" id="SM00304">
    <property type="entry name" value="HAMP"/>
    <property type="match status" value="1"/>
</dbReference>
<evidence type="ECO:0000256" key="9">
    <source>
        <dbReference type="ARBA" id="ARBA00023012"/>
    </source>
</evidence>
<comment type="caution">
    <text evidence="14">The sequence shown here is derived from an EMBL/GenBank/DDBJ whole genome shotgun (WGS) entry which is preliminary data.</text>
</comment>
<gene>
    <name evidence="14" type="primary">tcrY_2</name>
    <name evidence="14" type="ORF">Psch_02112</name>
</gene>
<feature type="transmembrane region" description="Helical" evidence="11">
    <location>
        <begin position="173"/>
        <end position="194"/>
    </location>
</feature>
<keyword evidence="9" id="KW-0902">Two-component regulatory system</keyword>
<proteinExistence type="predicted"/>
<feature type="domain" description="Histidine kinase" evidence="12">
    <location>
        <begin position="263"/>
        <end position="476"/>
    </location>
</feature>
<evidence type="ECO:0000313" key="14">
    <source>
        <dbReference type="EMBL" id="TEB08548.1"/>
    </source>
</evidence>
<evidence type="ECO:0000256" key="10">
    <source>
        <dbReference type="ARBA" id="ARBA00023136"/>
    </source>
</evidence>
<dbReference type="InterPro" id="IPR003661">
    <property type="entry name" value="HisK_dim/P_dom"/>
</dbReference>
<dbReference type="CDD" id="cd00075">
    <property type="entry name" value="HATPase"/>
    <property type="match status" value="1"/>
</dbReference>
<comment type="subcellular location">
    <subcellularLocation>
        <location evidence="2">Membrane</location>
    </subcellularLocation>
</comment>
<evidence type="ECO:0000256" key="3">
    <source>
        <dbReference type="ARBA" id="ARBA00012438"/>
    </source>
</evidence>
<keyword evidence="7 14" id="KW-0418">Kinase</keyword>
<dbReference type="FunFam" id="3.30.565.10:FF:000006">
    <property type="entry name" value="Sensor histidine kinase WalK"/>
    <property type="match status" value="1"/>
</dbReference>
<dbReference type="InterPro" id="IPR003594">
    <property type="entry name" value="HATPase_dom"/>
</dbReference>
<evidence type="ECO:0000256" key="1">
    <source>
        <dbReference type="ARBA" id="ARBA00000085"/>
    </source>
</evidence>
<dbReference type="FunFam" id="1.10.287.130:FF:000001">
    <property type="entry name" value="Two-component sensor histidine kinase"/>
    <property type="match status" value="1"/>
</dbReference>
<keyword evidence="4" id="KW-0597">Phosphoprotein</keyword>
<evidence type="ECO:0000256" key="5">
    <source>
        <dbReference type="ARBA" id="ARBA00022679"/>
    </source>
</evidence>
<dbReference type="SUPFAM" id="SSF158472">
    <property type="entry name" value="HAMP domain-like"/>
    <property type="match status" value="1"/>
</dbReference>
<dbReference type="EC" id="2.7.13.3" evidence="3"/>
<dbReference type="SMART" id="SM00388">
    <property type="entry name" value="HisKA"/>
    <property type="match status" value="1"/>
</dbReference>
<evidence type="ECO:0000256" key="2">
    <source>
        <dbReference type="ARBA" id="ARBA00004370"/>
    </source>
</evidence>
<keyword evidence="15" id="KW-1185">Reference proteome</keyword>
<name>A0A4Y7RHR5_9FIRM</name>
<dbReference type="GO" id="GO:0005886">
    <property type="term" value="C:plasma membrane"/>
    <property type="evidence" value="ECO:0007669"/>
    <property type="project" value="TreeGrafter"/>
</dbReference>
<keyword evidence="5 14" id="KW-0808">Transferase</keyword>
<protein>
    <recommendedName>
        <fullName evidence="3">histidine kinase</fullName>
        <ecNumber evidence="3">2.7.13.3</ecNumber>
    </recommendedName>
</protein>
<dbReference type="PANTHER" id="PTHR45436">
    <property type="entry name" value="SENSOR HISTIDINE KINASE YKOH"/>
    <property type="match status" value="1"/>
</dbReference>